<dbReference type="SUPFAM" id="SSF52540">
    <property type="entry name" value="P-loop containing nucleoside triphosphate hydrolases"/>
    <property type="match status" value="1"/>
</dbReference>
<protein>
    <submittedName>
        <fullName evidence="3">Putative ATP-binding protein involved in virulence</fullName>
    </submittedName>
</protein>
<dbReference type="Pfam" id="PF13476">
    <property type="entry name" value="AAA_23"/>
    <property type="match status" value="1"/>
</dbReference>
<name>A0A562HYN0_9GAMM</name>
<dbReference type="GO" id="GO:0005524">
    <property type="term" value="F:ATP binding"/>
    <property type="evidence" value="ECO:0007669"/>
    <property type="project" value="UniProtKB-KW"/>
</dbReference>
<dbReference type="AlphaFoldDB" id="A0A562HYN0"/>
<dbReference type="InterPro" id="IPR027417">
    <property type="entry name" value="P-loop_NTPase"/>
</dbReference>
<keyword evidence="3" id="KW-0547">Nucleotide-binding</keyword>
<organism evidence="3 4">
    <name type="scientific">Azomonas agilis</name>
    <dbReference type="NCBI Taxonomy" id="116849"/>
    <lineage>
        <taxon>Bacteria</taxon>
        <taxon>Pseudomonadati</taxon>
        <taxon>Pseudomonadota</taxon>
        <taxon>Gammaproteobacteria</taxon>
        <taxon>Pseudomonadales</taxon>
        <taxon>Pseudomonadaceae</taxon>
        <taxon>Azomonas</taxon>
    </lineage>
</organism>
<keyword evidence="3" id="KW-0067">ATP-binding</keyword>
<proteinExistence type="predicted"/>
<evidence type="ECO:0000259" key="2">
    <source>
        <dbReference type="Pfam" id="PF13476"/>
    </source>
</evidence>
<dbReference type="Proteomes" id="UP000319627">
    <property type="component" value="Unassembled WGS sequence"/>
</dbReference>
<dbReference type="OrthoDB" id="9815944at2"/>
<feature type="compositionally biased region" description="Basic and acidic residues" evidence="1">
    <location>
        <begin position="107"/>
        <end position="122"/>
    </location>
</feature>
<evidence type="ECO:0000313" key="4">
    <source>
        <dbReference type="Proteomes" id="UP000319627"/>
    </source>
</evidence>
<dbReference type="Gene3D" id="3.40.50.300">
    <property type="entry name" value="P-loop containing nucleotide triphosphate hydrolases"/>
    <property type="match status" value="1"/>
</dbReference>
<gene>
    <name evidence="3" type="ORF">LX59_02960</name>
</gene>
<dbReference type="RefSeq" id="WP_144573230.1">
    <property type="nucleotide sequence ID" value="NZ_VLKG01000016.1"/>
</dbReference>
<feature type="domain" description="Rad50/SbcC-type AAA" evidence="2">
    <location>
        <begin position="6"/>
        <end position="199"/>
    </location>
</feature>
<accession>A0A562HYN0</accession>
<dbReference type="PANTHER" id="PTHR32182">
    <property type="entry name" value="DNA REPLICATION AND REPAIR PROTEIN RECF"/>
    <property type="match status" value="1"/>
</dbReference>
<dbReference type="InterPro" id="IPR038729">
    <property type="entry name" value="Rad50/SbcC_AAA"/>
</dbReference>
<dbReference type="PANTHER" id="PTHR32182:SF23">
    <property type="entry name" value="ATP BINDING PROTEIN"/>
    <property type="match status" value="1"/>
</dbReference>
<evidence type="ECO:0000313" key="3">
    <source>
        <dbReference type="EMBL" id="TWH63897.1"/>
    </source>
</evidence>
<feature type="region of interest" description="Disordered" evidence="1">
    <location>
        <begin position="106"/>
        <end position="126"/>
    </location>
</feature>
<reference evidence="3 4" key="1">
    <citation type="submission" date="2019-07" db="EMBL/GenBank/DDBJ databases">
        <title>Genomic Encyclopedia of Type Strains, Phase I: the one thousand microbial genomes (KMG-I) project.</title>
        <authorList>
            <person name="Kyrpides N."/>
        </authorList>
    </citation>
    <scope>NUCLEOTIDE SEQUENCE [LARGE SCALE GENOMIC DNA]</scope>
    <source>
        <strain evidence="3 4">DSM 375</strain>
    </source>
</reference>
<dbReference type="EMBL" id="VLKG01000016">
    <property type="protein sequence ID" value="TWH63897.1"/>
    <property type="molecule type" value="Genomic_DNA"/>
</dbReference>
<dbReference type="GO" id="GO:0016887">
    <property type="term" value="F:ATP hydrolysis activity"/>
    <property type="evidence" value="ECO:0007669"/>
    <property type="project" value="InterPro"/>
</dbReference>
<comment type="caution">
    <text evidence="3">The sequence shown here is derived from an EMBL/GenBank/DDBJ whole genome shotgun (WGS) entry which is preliminary data.</text>
</comment>
<dbReference type="GO" id="GO:0006302">
    <property type="term" value="P:double-strand break repair"/>
    <property type="evidence" value="ECO:0007669"/>
    <property type="project" value="InterPro"/>
</dbReference>
<sequence>MKLDLLRLENFRCFTELELPLHKQMTVIVAENGQGKSTLLDAIRIALWPYISSFDLARNAFNDPGNTVAIDDVRLQRLSNGDMARQLPAKVIMTGDFGSGAGRSWGRYRDSEAKSSKTKDEGETASMRQWTASIQERIRNPESPALDLPVFGYYGTGRLWAQKRLMENLKGKDDTQETDFYIRTFAYLNCLDPASSYKHFKEWFIWAFQSLREQQIRQLEGRAQTTDLKTAEERVQVVQQAIDTFLYPITGWHRLEYSITREKSLVLTHEQLGTLDADQLSDGIRSVLAMIGDIAYRCIKLNPHLGVEAAKATKGVVLIDEVDMHLHPRWQQAILTQLQEAFPKIQFVVTTHSPQVLTTVPSECIRILRDNKVYSAPPGTEGAEPERMLKQVLGLNDVRPPTNKATQELREYLTLVDRDQWNSPRALELRQSLDARYQGQEPALLDADLQIENRKWELGE</sequence>
<evidence type="ECO:0000256" key="1">
    <source>
        <dbReference type="SAM" id="MobiDB-lite"/>
    </source>
</evidence>
<dbReference type="GO" id="GO:0000731">
    <property type="term" value="P:DNA synthesis involved in DNA repair"/>
    <property type="evidence" value="ECO:0007669"/>
    <property type="project" value="TreeGrafter"/>
</dbReference>
<keyword evidence="4" id="KW-1185">Reference proteome</keyword>